<dbReference type="PATRIC" id="fig|743722.3.peg.5269"/>
<gene>
    <name evidence="2" type="ordered locus">Sph21_4970</name>
</gene>
<name>F4C9T8_SPHS2</name>
<keyword evidence="1" id="KW-0812">Transmembrane</keyword>
<accession>F4C9T8</accession>
<organism evidence="2">
    <name type="scientific">Sphingobacterium sp. (strain 21)</name>
    <dbReference type="NCBI Taxonomy" id="743722"/>
    <lineage>
        <taxon>Bacteria</taxon>
        <taxon>Pseudomonadati</taxon>
        <taxon>Bacteroidota</taxon>
        <taxon>Sphingobacteriia</taxon>
        <taxon>Sphingobacteriales</taxon>
        <taxon>Sphingobacteriaceae</taxon>
        <taxon>Sphingobacterium</taxon>
    </lineage>
</organism>
<dbReference type="EMBL" id="CP002584">
    <property type="protein sequence ID" value="ADZ81473.1"/>
    <property type="molecule type" value="Genomic_DNA"/>
</dbReference>
<dbReference type="HOGENOM" id="CLU_3296685_0_0_10"/>
<evidence type="ECO:0000256" key="1">
    <source>
        <dbReference type="SAM" id="Phobius"/>
    </source>
</evidence>
<dbReference type="KEGG" id="shg:Sph21_4970"/>
<dbReference type="AlphaFoldDB" id="F4C9T8"/>
<evidence type="ECO:0000313" key="2">
    <source>
        <dbReference type="EMBL" id="ADZ81473.1"/>
    </source>
</evidence>
<proteinExistence type="predicted"/>
<reference evidence="2" key="1">
    <citation type="submission" date="2011-03" db="EMBL/GenBank/DDBJ databases">
        <title>Complete sequence of Sphingobacterium sp. 21.</title>
        <authorList>
            <consortium name="US DOE Joint Genome Institute"/>
            <person name="Lucas S."/>
            <person name="Copeland A."/>
            <person name="Lapidus A."/>
            <person name="Cheng J.-F."/>
            <person name="Goodwin L."/>
            <person name="Pitluck S."/>
            <person name="Davenport K."/>
            <person name="Detter J.C."/>
            <person name="Han C."/>
            <person name="Tapia R."/>
            <person name="Land M."/>
            <person name="Hauser L."/>
            <person name="Kyrpides N."/>
            <person name="Ivanova N."/>
            <person name="Ovchinnikova G."/>
            <person name="Pagani I."/>
            <person name="Siebers A.K."/>
            <person name="Allgaier M."/>
            <person name="Thelen M.P."/>
            <person name="Hugenholtz P."/>
            <person name="Woyke T."/>
        </authorList>
    </citation>
    <scope>NUCLEOTIDE SEQUENCE</scope>
    <source>
        <strain evidence="2">21</strain>
    </source>
</reference>
<keyword evidence="1" id="KW-1133">Transmembrane helix</keyword>
<dbReference type="STRING" id="743722.Sph21_4970"/>
<sequence>MLWVNGLFVLLIFVLNIMAVYYPHLVVHPHYQGKGVGGYL</sequence>
<feature type="transmembrane region" description="Helical" evidence="1">
    <location>
        <begin position="6"/>
        <end position="24"/>
    </location>
</feature>
<protein>
    <submittedName>
        <fullName evidence="2">Uncharacterized protein</fullName>
    </submittedName>
</protein>
<keyword evidence="1" id="KW-0472">Membrane</keyword>